<organism evidence="5 6">
    <name type="scientific">Inquilinus limosus MP06</name>
    <dbReference type="NCBI Taxonomy" id="1398085"/>
    <lineage>
        <taxon>Bacteria</taxon>
        <taxon>Pseudomonadati</taxon>
        <taxon>Pseudomonadota</taxon>
        <taxon>Alphaproteobacteria</taxon>
        <taxon>Rhodospirillales</taxon>
        <taxon>Rhodospirillaceae</taxon>
        <taxon>Inquilinus</taxon>
    </lineage>
</organism>
<dbReference type="Gene3D" id="3.30.365.10">
    <property type="entry name" value="Aldehyde oxidase/xanthine dehydrogenase, molybdopterin binding domain"/>
    <property type="match status" value="4"/>
</dbReference>
<feature type="domain" description="Aldehyde oxidase/xanthine dehydrogenase a/b hammerhead" evidence="4">
    <location>
        <begin position="26"/>
        <end position="139"/>
    </location>
</feature>
<dbReference type="PANTHER" id="PTHR11908">
    <property type="entry name" value="XANTHINE DEHYDROGENASE"/>
    <property type="match status" value="1"/>
</dbReference>
<feature type="compositionally biased region" description="Basic and acidic residues" evidence="3">
    <location>
        <begin position="13"/>
        <end position="27"/>
    </location>
</feature>
<reference evidence="5 6" key="1">
    <citation type="submission" date="2014-01" db="EMBL/GenBank/DDBJ databases">
        <title>Genome sequence determination for a cystic fibrosis isolate, Inquilinus limosus.</title>
        <authorList>
            <person name="Pino M."/>
            <person name="Di Conza J."/>
            <person name="Gutkind G."/>
        </authorList>
    </citation>
    <scope>NUCLEOTIDE SEQUENCE [LARGE SCALE GENOMIC DNA]</scope>
    <source>
        <strain evidence="5 6">MP06</strain>
    </source>
</reference>
<sequence length="758" mass="80585">MAKAAPQPQENMGRPEPRIDGRRKVTGEAKYPSDATIANPAHAVLVTSAVAKGEIAGIDLEEARAVPGVLDILTHETAGGQVAAMKLFTGGGYAATTIRPLDSARIWHDGQIVALVVAETLEAARDAAHRVAVRYRADPAPTAGFAAPGLEVVPATEAKKGHEDPGIGDPEGALKDGDATVDAEYETPAQHHNPIELFTTTCVWDGPRLTIHEPSQIVYGLKHGVAQQLGLDPDQVHVVSPFVGGAFGSKASVTPRTALTAIAARRVGRPVKLVTSRTQGFTTTTYRAETRHRLRLAAGRDGRLTALVHEGWEVTSRPDAYMVAGTDTTTRMYAAPNIRSRVHVAHADRNTPGFMRAPAEVPYMFALESAMDELAVALRMDPVELRRVNDTRAEPIKGVPYSSRSLMPCYDAAAAAFGWKDRDPRPGSMRQDDWLIGWGCATACYPSLIAAASARVRLLPDGGVQVQTAAHDIGTGAYTVIGQAAAERLGVPLGRVDVVLGDTDLPPAPVAGGSNMTASVCSAVIKACDGIRETLFRALAGRGNDLSGYELRDGRVTGPDGLDESLQDTFRRIGAGAIEEYAESVPKGAANGAVDKLYRGASALTGGAEGSDFVRYAFGAEFVEVRVHARTREIRAPRMVGAFAAGRIMNPRTARSQLMGGMIWGLGSALHEKTEIDERFARYVNTDIAEYLVPVNADVAEVEVIFVPEEDNRVNPAGIKGLGELGNVGTAAAVANAVYHATGRRIRSLPIRIEDLLP</sequence>
<feature type="region of interest" description="Disordered" evidence="3">
    <location>
        <begin position="1"/>
        <end position="33"/>
    </location>
</feature>
<keyword evidence="1" id="KW-0500">Molybdenum</keyword>
<dbReference type="OrthoDB" id="8428274at2"/>
<keyword evidence="2" id="KW-0560">Oxidoreductase</keyword>
<dbReference type="GO" id="GO:0016491">
    <property type="term" value="F:oxidoreductase activity"/>
    <property type="evidence" value="ECO:0007669"/>
    <property type="project" value="UniProtKB-KW"/>
</dbReference>
<dbReference type="InterPro" id="IPR046867">
    <property type="entry name" value="AldOxase/xan_DH_MoCoBD2"/>
</dbReference>
<proteinExistence type="predicted"/>
<evidence type="ECO:0000256" key="3">
    <source>
        <dbReference type="SAM" id="MobiDB-lite"/>
    </source>
</evidence>
<dbReference type="InterPro" id="IPR037165">
    <property type="entry name" value="AldOxase/xan_DH_Mopterin-bd_sf"/>
</dbReference>
<dbReference type="PANTHER" id="PTHR11908:SF132">
    <property type="entry name" value="ALDEHYDE OXIDASE 1-RELATED"/>
    <property type="match status" value="1"/>
</dbReference>
<dbReference type="AlphaFoldDB" id="A0A0A0D9B2"/>
<dbReference type="Pfam" id="PF20256">
    <property type="entry name" value="MoCoBD_2"/>
    <property type="match status" value="1"/>
</dbReference>
<comment type="caution">
    <text evidence="5">The sequence shown here is derived from an EMBL/GenBank/DDBJ whole genome shotgun (WGS) entry which is preliminary data.</text>
</comment>
<dbReference type="Pfam" id="PF01315">
    <property type="entry name" value="Ald_Xan_dh_C"/>
    <property type="match status" value="1"/>
</dbReference>
<evidence type="ECO:0000259" key="4">
    <source>
        <dbReference type="SMART" id="SM01008"/>
    </source>
</evidence>
<evidence type="ECO:0000313" key="5">
    <source>
        <dbReference type="EMBL" id="KGM34413.1"/>
    </source>
</evidence>
<accession>A0A0A0D9B2</accession>
<dbReference type="InterPro" id="IPR016208">
    <property type="entry name" value="Ald_Oxase/xanthine_DH-like"/>
</dbReference>
<dbReference type="InterPro" id="IPR036856">
    <property type="entry name" value="Ald_Oxase/Xan_DH_a/b_sf"/>
</dbReference>
<name>A0A0A0D9B2_9PROT</name>
<dbReference type="InterPro" id="IPR000674">
    <property type="entry name" value="Ald_Oxase/Xan_DH_a/b"/>
</dbReference>
<dbReference type="Gene3D" id="3.90.1170.50">
    <property type="entry name" value="Aldehyde oxidase/xanthine dehydrogenase, a/b hammerhead"/>
    <property type="match status" value="1"/>
</dbReference>
<dbReference type="EMBL" id="JANX01000094">
    <property type="protein sequence ID" value="KGM34413.1"/>
    <property type="molecule type" value="Genomic_DNA"/>
</dbReference>
<evidence type="ECO:0000313" key="6">
    <source>
        <dbReference type="Proteomes" id="UP000029995"/>
    </source>
</evidence>
<dbReference type="Pfam" id="PF02738">
    <property type="entry name" value="MoCoBD_1"/>
    <property type="match status" value="1"/>
</dbReference>
<dbReference type="SMART" id="SM01008">
    <property type="entry name" value="Ald_Xan_dh_C"/>
    <property type="match status" value="1"/>
</dbReference>
<gene>
    <name evidence="5" type="ORF">P409_10345</name>
</gene>
<dbReference type="Proteomes" id="UP000029995">
    <property type="component" value="Unassembled WGS sequence"/>
</dbReference>
<evidence type="ECO:0000256" key="1">
    <source>
        <dbReference type="ARBA" id="ARBA00022505"/>
    </source>
</evidence>
<dbReference type="SUPFAM" id="SSF56003">
    <property type="entry name" value="Molybdenum cofactor-binding domain"/>
    <property type="match status" value="1"/>
</dbReference>
<dbReference type="RefSeq" id="WP_034835150.1">
    <property type="nucleotide sequence ID" value="NZ_JANX01000094.1"/>
</dbReference>
<protein>
    <submittedName>
        <fullName evidence="5">Xanthine dehydrogenase</fullName>
    </submittedName>
</protein>
<dbReference type="InterPro" id="IPR008274">
    <property type="entry name" value="AldOxase/xan_DH_MoCoBD1"/>
</dbReference>
<dbReference type="SUPFAM" id="SSF54665">
    <property type="entry name" value="CO dehydrogenase molybdoprotein N-domain-like"/>
    <property type="match status" value="1"/>
</dbReference>
<evidence type="ECO:0000256" key="2">
    <source>
        <dbReference type="ARBA" id="ARBA00023002"/>
    </source>
</evidence>
<dbReference type="GO" id="GO:0005506">
    <property type="term" value="F:iron ion binding"/>
    <property type="evidence" value="ECO:0007669"/>
    <property type="project" value="InterPro"/>
</dbReference>